<feature type="region of interest" description="Disordered" evidence="1">
    <location>
        <begin position="1"/>
        <end position="22"/>
    </location>
</feature>
<dbReference type="GO" id="GO:0006897">
    <property type="term" value="P:endocytosis"/>
    <property type="evidence" value="ECO:0007669"/>
    <property type="project" value="TreeGrafter"/>
</dbReference>
<dbReference type="InterPro" id="IPR051697">
    <property type="entry name" value="Patched_domain-protein"/>
</dbReference>
<gene>
    <name evidence="2" type="ORF">NECAME_17193</name>
</gene>
<dbReference type="KEGG" id="nai:NECAME_17193"/>
<reference evidence="3" key="1">
    <citation type="journal article" date="2014" name="Nat. Genet.">
        <title>Genome of the human hookworm Necator americanus.</title>
        <authorList>
            <person name="Tang Y.T."/>
            <person name="Gao X."/>
            <person name="Rosa B.A."/>
            <person name="Abubucker S."/>
            <person name="Hallsworth-Pepin K."/>
            <person name="Martin J."/>
            <person name="Tyagi R."/>
            <person name="Heizer E."/>
            <person name="Zhang X."/>
            <person name="Bhonagiri-Palsikar V."/>
            <person name="Minx P."/>
            <person name="Warren W.C."/>
            <person name="Wang Q."/>
            <person name="Zhan B."/>
            <person name="Hotez P.J."/>
            <person name="Sternberg P.W."/>
            <person name="Dougall A."/>
            <person name="Gaze S.T."/>
            <person name="Mulvenna J."/>
            <person name="Sotillo J."/>
            <person name="Ranganathan S."/>
            <person name="Rabelo E.M."/>
            <person name="Wilson R.K."/>
            <person name="Felgner P.L."/>
            <person name="Bethony J."/>
            <person name="Hawdon J.M."/>
            <person name="Gasser R.B."/>
            <person name="Loukas A."/>
            <person name="Mitreva M."/>
        </authorList>
    </citation>
    <scope>NUCLEOTIDE SEQUENCE [LARGE SCALE GENOMIC DNA]</scope>
</reference>
<dbReference type="OrthoDB" id="6510177at2759"/>
<dbReference type="GO" id="GO:0005886">
    <property type="term" value="C:plasma membrane"/>
    <property type="evidence" value="ECO:0007669"/>
    <property type="project" value="TreeGrafter"/>
</dbReference>
<dbReference type="Proteomes" id="UP000053676">
    <property type="component" value="Unassembled WGS sequence"/>
</dbReference>
<evidence type="ECO:0000313" key="2">
    <source>
        <dbReference type="EMBL" id="ETN84248.1"/>
    </source>
</evidence>
<name>W2TR44_NECAM</name>
<proteinExistence type="predicted"/>
<dbReference type="GO" id="GO:0030659">
    <property type="term" value="C:cytoplasmic vesicle membrane"/>
    <property type="evidence" value="ECO:0007669"/>
    <property type="project" value="TreeGrafter"/>
</dbReference>
<dbReference type="PANTHER" id="PTHR10796:SF103">
    <property type="entry name" value="SSD DOMAIN-CONTAINING PROTEIN"/>
    <property type="match status" value="1"/>
</dbReference>
<evidence type="ECO:0000313" key="3">
    <source>
        <dbReference type="Proteomes" id="UP000053676"/>
    </source>
</evidence>
<dbReference type="PANTHER" id="PTHR10796">
    <property type="entry name" value="PATCHED-RELATED"/>
    <property type="match status" value="1"/>
</dbReference>
<organism evidence="2 3">
    <name type="scientific">Necator americanus</name>
    <name type="common">Human hookworm</name>
    <dbReference type="NCBI Taxonomy" id="51031"/>
    <lineage>
        <taxon>Eukaryota</taxon>
        <taxon>Metazoa</taxon>
        <taxon>Ecdysozoa</taxon>
        <taxon>Nematoda</taxon>
        <taxon>Chromadorea</taxon>
        <taxon>Rhabditida</taxon>
        <taxon>Rhabditina</taxon>
        <taxon>Rhabditomorpha</taxon>
        <taxon>Strongyloidea</taxon>
        <taxon>Ancylostomatidae</taxon>
        <taxon>Bunostominae</taxon>
        <taxon>Necator</taxon>
    </lineage>
</organism>
<dbReference type="GO" id="GO:0018996">
    <property type="term" value="P:molting cycle, collagen and cuticulin-based cuticle"/>
    <property type="evidence" value="ECO:0007669"/>
    <property type="project" value="TreeGrafter"/>
</dbReference>
<protein>
    <submittedName>
        <fullName evidence="2">Uncharacterized protein</fullName>
    </submittedName>
</protein>
<evidence type="ECO:0000256" key="1">
    <source>
        <dbReference type="SAM" id="MobiDB-lite"/>
    </source>
</evidence>
<keyword evidence="3" id="KW-1185">Reference proteome</keyword>
<sequence>MTANFYQKKKWRRAPKEIGSRSPDNIMGTSFRSKSLSVTKSGLMWEFQDFVLREAFVVNFAVHPIPDFQNVTIREKFEEMIGHLEQIPKYAAGPESTIIWTRDYNTISAFFASKVSTHFDMENLYLQGSPLTEISRRMQDFVLREAFVVNFAVHPIPDFQNVTIREKFEEMIGHLEQIPKYAAGPESTIIWTRDYNTAIAFWGEEEDFWTPETMLKTYREYGFEEKFITTKHLKNGTEVMDGFYFIIAYHNMSTFPEVQDLMEQRRAIIASYPFNVLSHHPLEKVPTESAASVPKNFLQTAVRDRYGGIRKQFKQRINQ</sequence>
<dbReference type="AlphaFoldDB" id="W2TR44"/>
<dbReference type="EMBL" id="KI657982">
    <property type="protein sequence ID" value="ETN84248.1"/>
    <property type="molecule type" value="Genomic_DNA"/>
</dbReference>
<accession>W2TR44</accession>